<dbReference type="HOGENOM" id="CLU_2652436_0_0_6"/>
<reference evidence="2 3" key="1">
    <citation type="submission" date="2010-01" db="EMBL/GenBank/DDBJ databases">
        <authorList>
            <person name="Muzny D."/>
            <person name="Qin X."/>
            <person name="Deng J."/>
            <person name="Jiang H."/>
            <person name="Liu Y."/>
            <person name="Qu J."/>
            <person name="Song X.-Z."/>
            <person name="Zhang L."/>
            <person name="Thornton R."/>
            <person name="Coyle M."/>
            <person name="Francisco L."/>
            <person name="Jackson L."/>
            <person name="Javaid M."/>
            <person name="Korchina V."/>
            <person name="Kovar C."/>
            <person name="Mata R."/>
            <person name="Mathew T."/>
            <person name="Ngo R."/>
            <person name="Nguyen L."/>
            <person name="Nguyen N."/>
            <person name="Okwuonu G."/>
            <person name="Ongeri F."/>
            <person name="Pham C."/>
            <person name="Simmons D."/>
            <person name="Wilczek-Boney K."/>
            <person name="Hale W."/>
            <person name="Jakkamsetti A."/>
            <person name="Pham P."/>
            <person name="Ruth R."/>
            <person name="San Lucas F."/>
            <person name="Warren J."/>
            <person name="Zhang J."/>
            <person name="Zhao Z."/>
            <person name="Zhou C."/>
            <person name="Zhu D."/>
            <person name="Lee S."/>
            <person name="Bess C."/>
            <person name="Blankenburg K."/>
            <person name="Forbes L."/>
            <person name="Fu Q."/>
            <person name="Gubbala S."/>
            <person name="Hirani K."/>
            <person name="Jayaseelan J.C."/>
            <person name="Lara F."/>
            <person name="Munidasa M."/>
            <person name="Palculict T."/>
            <person name="Patil S."/>
            <person name="Pu L.-L."/>
            <person name="Saada N."/>
            <person name="Tang L."/>
            <person name="Weissenberger G."/>
            <person name="Zhu Y."/>
            <person name="Hemphill L."/>
            <person name="Shang Y."/>
            <person name="Youmans B."/>
            <person name="Ayvaz T."/>
            <person name="Ross M."/>
            <person name="Santibanez J."/>
            <person name="Aqrawi P."/>
            <person name="Gross S."/>
            <person name="Joshi V."/>
            <person name="Fowler G."/>
            <person name="Nazareth L."/>
            <person name="Reid J."/>
            <person name="Worley K."/>
            <person name="Petrosino J."/>
            <person name="Highlander S."/>
            <person name="Gibbs R."/>
        </authorList>
    </citation>
    <scope>NUCLEOTIDE SEQUENCE [LARGE SCALE GENOMIC DNA]</scope>
    <source>
        <strain evidence="2 3">DSM 4582</strain>
    </source>
</reference>
<keyword evidence="1" id="KW-1133">Transmembrane helix</keyword>
<sequence length="76" mass="8137">MFKQAVQFIAAAAATPVLFAVRAKMMAAGALVMTAMMIFAVIGVAIATTTGAKTMKHNVYLMLSFRYIESGSIYLI</sequence>
<name>D4E9M3_SEROD</name>
<comment type="caution">
    <text evidence="2">The sequence shown here is derived from an EMBL/GenBank/DDBJ whole genome shotgun (WGS) entry which is preliminary data.</text>
</comment>
<organism evidence="2 3">
    <name type="scientific">Serratia odorifera DSM 4582</name>
    <dbReference type="NCBI Taxonomy" id="667129"/>
    <lineage>
        <taxon>Bacteria</taxon>
        <taxon>Pseudomonadati</taxon>
        <taxon>Pseudomonadota</taxon>
        <taxon>Gammaproteobacteria</taxon>
        <taxon>Enterobacterales</taxon>
        <taxon>Yersiniaceae</taxon>
        <taxon>Serratia</taxon>
    </lineage>
</organism>
<keyword evidence="3" id="KW-1185">Reference proteome</keyword>
<dbReference type="AlphaFoldDB" id="D4E9M3"/>
<keyword evidence="1" id="KW-0812">Transmembrane</keyword>
<protein>
    <submittedName>
        <fullName evidence="2">Uncharacterized protein</fullName>
    </submittedName>
</protein>
<evidence type="ECO:0000313" key="2">
    <source>
        <dbReference type="EMBL" id="EFE93440.1"/>
    </source>
</evidence>
<dbReference type="Proteomes" id="UP000005723">
    <property type="component" value="Unassembled WGS sequence"/>
</dbReference>
<dbReference type="STRING" id="667129.HMPREF0758_4873"/>
<keyword evidence="1" id="KW-0472">Membrane</keyword>
<feature type="transmembrane region" description="Helical" evidence="1">
    <location>
        <begin position="30"/>
        <end position="52"/>
    </location>
</feature>
<gene>
    <name evidence="2" type="ORF">HMPREF0758_4873</name>
</gene>
<evidence type="ECO:0000256" key="1">
    <source>
        <dbReference type="SAM" id="Phobius"/>
    </source>
</evidence>
<proteinExistence type="predicted"/>
<evidence type="ECO:0000313" key="3">
    <source>
        <dbReference type="Proteomes" id="UP000005723"/>
    </source>
</evidence>
<accession>D4E9M3</accession>
<dbReference type="EMBL" id="ADBY01000060">
    <property type="protein sequence ID" value="EFE93440.1"/>
    <property type="molecule type" value="Genomic_DNA"/>
</dbReference>